<gene>
    <name evidence="1" type="ORF">CFS9_27470</name>
</gene>
<accession>A0AAT9H3Y7</accession>
<dbReference type="RefSeq" id="WP_369615250.1">
    <property type="nucleotide sequence ID" value="NZ_AP031573.1"/>
</dbReference>
<evidence type="ECO:0000313" key="1">
    <source>
        <dbReference type="EMBL" id="BFM44106.1"/>
    </source>
</evidence>
<sequence length="217" mass="25698">MYKNIRTESDPKIIGVNNGVYQVELNDRKSFVNKEEKKNYENYFDGNFNSFSIDNFKNIEKNKVTILTYFPLKKAKETDFVSFSPNEMGLNFIISQKVLDIFESFNLCEFIKIPTKIEGFKNNFYTIGFPITNYDFLDFPESFFLDSLGNRNLIESYEEYDVKRYDIKVKKLKLRRKTSSNIIYSQIKGLFFSNELVEKLRQEDVVGFQICDTELDF</sequence>
<dbReference type="EMBL" id="AP031573">
    <property type="protein sequence ID" value="BFM44106.1"/>
    <property type="molecule type" value="Genomic_DNA"/>
</dbReference>
<evidence type="ECO:0008006" key="2">
    <source>
        <dbReference type="Google" id="ProtNLM"/>
    </source>
</evidence>
<protein>
    <recommendedName>
        <fullName evidence="2">Immunity protein 43</fullName>
    </recommendedName>
</protein>
<proteinExistence type="predicted"/>
<dbReference type="AlphaFoldDB" id="A0AAT9H3Y7"/>
<organism evidence="1">
    <name type="scientific">Flavobacterium sp. CFS9</name>
    <dbReference type="NCBI Taxonomy" id="3143118"/>
    <lineage>
        <taxon>Bacteria</taxon>
        <taxon>Pseudomonadati</taxon>
        <taxon>Bacteroidota</taxon>
        <taxon>Flavobacteriia</taxon>
        <taxon>Flavobacteriales</taxon>
        <taxon>Flavobacteriaceae</taxon>
        <taxon>Flavobacterium</taxon>
    </lineage>
</organism>
<reference evidence="1" key="1">
    <citation type="submission" date="2024-05" db="EMBL/GenBank/DDBJ databases">
        <title>Whole-Genome Sequence of CFS9, a Potential Fish Probiotic Isolated from the Body Surface of Silurus asotus.</title>
        <authorList>
            <person name="Kojima M."/>
            <person name="Tobioka K."/>
            <person name="Yokota K."/>
            <person name="Nakatani H."/>
            <person name="Hori K."/>
            <person name="Tamaru Y."/>
            <person name="Okazaki F."/>
        </authorList>
    </citation>
    <scope>NUCLEOTIDE SEQUENCE</scope>
    <source>
        <strain evidence="1">CFS9</strain>
    </source>
</reference>
<name>A0AAT9H3Y7_9FLAO</name>